<gene>
    <name evidence="2" type="ORF">DPMN_193352</name>
</gene>
<dbReference type="EMBL" id="JAIWYP010000018">
    <property type="protein sequence ID" value="KAH3693015.1"/>
    <property type="molecule type" value="Genomic_DNA"/>
</dbReference>
<reference evidence="2" key="2">
    <citation type="submission" date="2020-11" db="EMBL/GenBank/DDBJ databases">
        <authorList>
            <person name="McCartney M.A."/>
            <person name="Auch B."/>
            <person name="Kono T."/>
            <person name="Mallez S."/>
            <person name="Becker A."/>
            <person name="Gohl D.M."/>
            <person name="Silverstein K.A.T."/>
            <person name="Koren S."/>
            <person name="Bechman K.B."/>
            <person name="Herman A."/>
            <person name="Abrahante J.E."/>
            <person name="Garbe J."/>
        </authorList>
    </citation>
    <scope>NUCLEOTIDE SEQUENCE</scope>
    <source>
        <strain evidence="2">Duluth1</strain>
        <tissue evidence="2">Whole animal</tissue>
    </source>
</reference>
<reference evidence="2" key="1">
    <citation type="journal article" date="2019" name="bioRxiv">
        <title>The Genome of the Zebra Mussel, Dreissena polymorpha: A Resource for Invasive Species Research.</title>
        <authorList>
            <person name="McCartney M.A."/>
            <person name="Auch B."/>
            <person name="Kono T."/>
            <person name="Mallez S."/>
            <person name="Zhang Y."/>
            <person name="Obille A."/>
            <person name="Becker A."/>
            <person name="Abrahante J.E."/>
            <person name="Garbe J."/>
            <person name="Badalamenti J.P."/>
            <person name="Herman A."/>
            <person name="Mangelson H."/>
            <person name="Liachko I."/>
            <person name="Sullivan S."/>
            <person name="Sone E.D."/>
            <person name="Koren S."/>
            <person name="Silverstein K.A.T."/>
            <person name="Beckman K.B."/>
            <person name="Gohl D.M."/>
        </authorList>
    </citation>
    <scope>NUCLEOTIDE SEQUENCE</scope>
    <source>
        <strain evidence="2">Duluth1</strain>
        <tissue evidence="2">Whole animal</tissue>
    </source>
</reference>
<evidence type="ECO:0000313" key="2">
    <source>
        <dbReference type="EMBL" id="KAH3693015.1"/>
    </source>
</evidence>
<protein>
    <submittedName>
        <fullName evidence="2">Uncharacterized protein</fullName>
    </submittedName>
</protein>
<accession>A0A9D3Y688</accession>
<evidence type="ECO:0000256" key="1">
    <source>
        <dbReference type="SAM" id="MobiDB-lite"/>
    </source>
</evidence>
<organism evidence="2 3">
    <name type="scientific">Dreissena polymorpha</name>
    <name type="common">Zebra mussel</name>
    <name type="synonym">Mytilus polymorpha</name>
    <dbReference type="NCBI Taxonomy" id="45954"/>
    <lineage>
        <taxon>Eukaryota</taxon>
        <taxon>Metazoa</taxon>
        <taxon>Spiralia</taxon>
        <taxon>Lophotrochozoa</taxon>
        <taxon>Mollusca</taxon>
        <taxon>Bivalvia</taxon>
        <taxon>Autobranchia</taxon>
        <taxon>Heteroconchia</taxon>
        <taxon>Euheterodonta</taxon>
        <taxon>Imparidentia</taxon>
        <taxon>Neoheterodontei</taxon>
        <taxon>Myida</taxon>
        <taxon>Dreissenoidea</taxon>
        <taxon>Dreissenidae</taxon>
        <taxon>Dreissena</taxon>
    </lineage>
</organism>
<keyword evidence="3" id="KW-1185">Reference proteome</keyword>
<dbReference type="Gene3D" id="3.30.70.1820">
    <property type="entry name" value="L1 transposable element, RRM domain"/>
    <property type="match status" value="1"/>
</dbReference>
<proteinExistence type="predicted"/>
<evidence type="ECO:0000313" key="3">
    <source>
        <dbReference type="Proteomes" id="UP000828390"/>
    </source>
</evidence>
<dbReference type="AlphaFoldDB" id="A0A9D3Y688"/>
<feature type="region of interest" description="Disordered" evidence="1">
    <location>
        <begin position="173"/>
        <end position="192"/>
    </location>
</feature>
<comment type="caution">
    <text evidence="2">The sequence shown here is derived from an EMBL/GenBank/DDBJ whole genome shotgun (WGS) entry which is preliminary data.</text>
</comment>
<dbReference type="Proteomes" id="UP000828390">
    <property type="component" value="Unassembled WGS sequence"/>
</dbReference>
<name>A0A9D3Y688_DREPO</name>
<sequence length="192" mass="22542">MKNTLGLEHAENIDIDRAHRVKSRNKTECTIIARFTRFKDCQSIFNKAKTTLNSNSSFSVQQDFSDRVKLNRHKLGERMITERKYGNYASIRFDKLYINNDIYKFNDTTQCVEHIASRRSFQPRAHQAREYNDYYSITDERRFADYRSKIPHGPPVTNDNPSQLVTEDNQSFFDHRSDTSEDNDTLSQSLIA</sequence>